<evidence type="ECO:0000256" key="1">
    <source>
        <dbReference type="ARBA" id="ARBA00023172"/>
    </source>
</evidence>
<dbReference type="RefSeq" id="WP_190943968.1">
    <property type="nucleotide sequence ID" value="NZ_JACJSI010000094.1"/>
</dbReference>
<dbReference type="SUPFAM" id="SSF56349">
    <property type="entry name" value="DNA breaking-rejoining enzymes"/>
    <property type="match status" value="1"/>
</dbReference>
<dbReference type="Gene3D" id="1.10.443.10">
    <property type="entry name" value="Intergrase catalytic core"/>
    <property type="match status" value="1"/>
</dbReference>
<evidence type="ECO:0000313" key="3">
    <source>
        <dbReference type="Proteomes" id="UP000623440"/>
    </source>
</evidence>
<sequence length="43" mass="4857">MHRSGVSLKVIQKISGHRTLSALQKYLEVLDEDLESAVSTLRF</sequence>
<protein>
    <recommendedName>
        <fullName evidence="4">Integrase</fullName>
    </recommendedName>
</protein>
<reference evidence="2 3" key="1">
    <citation type="journal article" date="2020" name="ISME J.">
        <title>Comparative genomics reveals insights into cyanobacterial evolution and habitat adaptation.</title>
        <authorList>
            <person name="Chen M.Y."/>
            <person name="Teng W.K."/>
            <person name="Zhao L."/>
            <person name="Hu C.X."/>
            <person name="Zhou Y.K."/>
            <person name="Han B.P."/>
            <person name="Song L.R."/>
            <person name="Shu W.S."/>
        </authorList>
    </citation>
    <scope>NUCLEOTIDE SEQUENCE [LARGE SCALE GENOMIC DNA]</scope>
    <source>
        <strain evidence="2 3">FACHB-838</strain>
    </source>
</reference>
<proteinExistence type="predicted"/>
<keyword evidence="3" id="KW-1185">Reference proteome</keyword>
<gene>
    <name evidence="2" type="ORF">H6G97_29085</name>
</gene>
<accession>A0ABR8DWY2</accession>
<dbReference type="InterPro" id="IPR013762">
    <property type="entry name" value="Integrase-like_cat_sf"/>
</dbReference>
<comment type="caution">
    <text evidence="2">The sequence shown here is derived from an EMBL/GenBank/DDBJ whole genome shotgun (WGS) entry which is preliminary data.</text>
</comment>
<keyword evidence="1" id="KW-0233">DNA recombination</keyword>
<dbReference type="EMBL" id="JACJSI010000094">
    <property type="protein sequence ID" value="MBD2533397.1"/>
    <property type="molecule type" value="Genomic_DNA"/>
</dbReference>
<dbReference type="InterPro" id="IPR011010">
    <property type="entry name" value="DNA_brk_join_enz"/>
</dbReference>
<organism evidence="2 3">
    <name type="scientific">Nostoc flagelliforme FACHB-838</name>
    <dbReference type="NCBI Taxonomy" id="2692904"/>
    <lineage>
        <taxon>Bacteria</taxon>
        <taxon>Bacillati</taxon>
        <taxon>Cyanobacteriota</taxon>
        <taxon>Cyanophyceae</taxon>
        <taxon>Nostocales</taxon>
        <taxon>Nostocaceae</taxon>
        <taxon>Nostoc</taxon>
    </lineage>
</organism>
<name>A0ABR8DWY2_9NOSO</name>
<evidence type="ECO:0000313" key="2">
    <source>
        <dbReference type="EMBL" id="MBD2533397.1"/>
    </source>
</evidence>
<dbReference type="Proteomes" id="UP000623440">
    <property type="component" value="Unassembled WGS sequence"/>
</dbReference>
<evidence type="ECO:0008006" key="4">
    <source>
        <dbReference type="Google" id="ProtNLM"/>
    </source>
</evidence>